<proteinExistence type="predicted"/>
<protein>
    <submittedName>
        <fullName evidence="1">Immunity 49 family protein</fullName>
    </submittedName>
</protein>
<comment type="caution">
    <text evidence="1">The sequence shown here is derived from an EMBL/GenBank/DDBJ whole genome shotgun (WGS) entry which is preliminary data.</text>
</comment>
<evidence type="ECO:0000313" key="2">
    <source>
        <dbReference type="Proteomes" id="UP000664056"/>
    </source>
</evidence>
<name>A0AAW4H8X6_VIBVL</name>
<dbReference type="EMBL" id="JAFKOQ010000002">
    <property type="protein sequence ID" value="MBN8121176.1"/>
    <property type="molecule type" value="Genomic_DNA"/>
</dbReference>
<reference evidence="1" key="1">
    <citation type="submission" date="2021-03" db="EMBL/GenBank/DDBJ databases">
        <title>Study of the foodborne Vibrio vulnificus isolates from China.</title>
        <authorList>
            <person name="Zheng Z."/>
            <person name="Ye L."/>
        </authorList>
    </citation>
    <scope>NUCLEOTIDE SEQUENCE</scope>
    <source>
        <strain evidence="1">Vv1582</strain>
    </source>
</reference>
<dbReference type="RefSeq" id="WP_206622530.1">
    <property type="nucleotide sequence ID" value="NZ_JAFKOQ010000002.1"/>
</dbReference>
<organism evidence="1 2">
    <name type="scientific">Vibrio vulnificus</name>
    <dbReference type="NCBI Taxonomy" id="672"/>
    <lineage>
        <taxon>Bacteria</taxon>
        <taxon>Pseudomonadati</taxon>
        <taxon>Pseudomonadota</taxon>
        <taxon>Gammaproteobacteria</taxon>
        <taxon>Vibrionales</taxon>
        <taxon>Vibrionaceae</taxon>
        <taxon>Vibrio</taxon>
    </lineage>
</organism>
<dbReference type="AlphaFoldDB" id="A0AAW4H8X6"/>
<dbReference type="Proteomes" id="UP000664056">
    <property type="component" value="Unassembled WGS sequence"/>
</dbReference>
<accession>A0AAW4H8X6</accession>
<evidence type="ECO:0000313" key="1">
    <source>
        <dbReference type="EMBL" id="MBN8121176.1"/>
    </source>
</evidence>
<sequence length="347" mass="39786">MNIRTKPHHKFSLYMGDNRSDYSECEIDSIQFNIHNFDMYTSNSTYIQNYAASDDIFYRIASAILLHWSRPAIQYLIGSASELAKMHWAIHCQPNQTIEVDYFTQRLHVTTVEKQHDYNSYDSLIHWLDGASMAILADNPQAKAQLSAVPAHEISRKTDLTDFRPIEQDFFHLFKAFLFGEQNKEQQAALLQTVVPYLTSELIAEAEKGEPYWMNYYEFLIFPLYSLIAISWGFEATSLDQAVEASIEANYQWYAYFAEQNGGKTGEESLHLNDRSCLFHNILTAFLKVHYQQTGETPSFDSLYTPMWLIKGEGPSFEALKANPPEFTVESVLAESLGCKGNKHSSL</sequence>
<gene>
    <name evidence="1" type="ORF">J0J18_05495</name>
</gene>